<gene>
    <name evidence="4" type="ORF">AB0I59_31045</name>
</gene>
<dbReference type="PROSITE" id="PS51841">
    <property type="entry name" value="LTD"/>
    <property type="match status" value="1"/>
</dbReference>
<dbReference type="Proteomes" id="UP001551675">
    <property type="component" value="Unassembled WGS sequence"/>
</dbReference>
<protein>
    <submittedName>
        <fullName evidence="4">Lamin tail domain-containing protein</fullName>
    </submittedName>
</protein>
<organism evidence="4 5">
    <name type="scientific">Microtetraspora glauca</name>
    <dbReference type="NCBI Taxonomy" id="1996"/>
    <lineage>
        <taxon>Bacteria</taxon>
        <taxon>Bacillati</taxon>
        <taxon>Actinomycetota</taxon>
        <taxon>Actinomycetes</taxon>
        <taxon>Streptosporangiales</taxon>
        <taxon>Streptosporangiaceae</taxon>
        <taxon>Microtetraspora</taxon>
    </lineage>
</organism>
<dbReference type="SUPFAM" id="SSF56219">
    <property type="entry name" value="DNase I-like"/>
    <property type="match status" value="1"/>
</dbReference>
<proteinExistence type="predicted"/>
<name>A0ABV3GN41_MICGL</name>
<evidence type="ECO:0000313" key="5">
    <source>
        <dbReference type="Proteomes" id="UP001551675"/>
    </source>
</evidence>
<accession>A0ABV3GN41</accession>
<feature type="signal peptide" evidence="2">
    <location>
        <begin position="1"/>
        <end position="23"/>
    </location>
</feature>
<dbReference type="Pfam" id="PF03372">
    <property type="entry name" value="Exo_endo_phos"/>
    <property type="match status" value="1"/>
</dbReference>
<evidence type="ECO:0000259" key="3">
    <source>
        <dbReference type="PROSITE" id="PS51841"/>
    </source>
</evidence>
<dbReference type="CDD" id="cd04486">
    <property type="entry name" value="YhcR_OBF_like"/>
    <property type="match status" value="1"/>
</dbReference>
<dbReference type="InterPro" id="IPR036415">
    <property type="entry name" value="Lamin_tail_dom_sf"/>
</dbReference>
<dbReference type="PANTHER" id="PTHR42834:SF1">
    <property type="entry name" value="ENDONUCLEASE_EXONUCLEASE_PHOSPHATASE FAMILY PROTEIN (AFU_ORTHOLOGUE AFUA_3G09210)"/>
    <property type="match status" value="1"/>
</dbReference>
<reference evidence="4 5" key="1">
    <citation type="submission" date="2024-06" db="EMBL/GenBank/DDBJ databases">
        <title>The Natural Products Discovery Center: Release of the First 8490 Sequenced Strains for Exploring Actinobacteria Biosynthetic Diversity.</title>
        <authorList>
            <person name="Kalkreuter E."/>
            <person name="Kautsar S.A."/>
            <person name="Yang D."/>
            <person name="Bader C.D."/>
            <person name="Teijaro C.N."/>
            <person name="Fluegel L."/>
            <person name="Davis C.M."/>
            <person name="Simpson J.R."/>
            <person name="Lauterbach L."/>
            <person name="Steele A.D."/>
            <person name="Gui C."/>
            <person name="Meng S."/>
            <person name="Li G."/>
            <person name="Viehrig K."/>
            <person name="Ye F."/>
            <person name="Su P."/>
            <person name="Kiefer A.F."/>
            <person name="Nichols A."/>
            <person name="Cepeda A.J."/>
            <person name="Yan W."/>
            <person name="Fan B."/>
            <person name="Jiang Y."/>
            <person name="Adhikari A."/>
            <person name="Zheng C.-J."/>
            <person name="Schuster L."/>
            <person name="Cowan T.M."/>
            <person name="Smanski M.J."/>
            <person name="Chevrette M.G."/>
            <person name="De Carvalho L.P.S."/>
            <person name="Shen B."/>
        </authorList>
    </citation>
    <scope>NUCLEOTIDE SEQUENCE [LARGE SCALE GENOMIC DNA]</scope>
    <source>
        <strain evidence="4 5">NPDC050100</strain>
    </source>
</reference>
<dbReference type="InterPro" id="IPR005135">
    <property type="entry name" value="Endo/exonuclease/phosphatase"/>
</dbReference>
<dbReference type="Pfam" id="PF00932">
    <property type="entry name" value="LTD"/>
    <property type="match status" value="1"/>
</dbReference>
<dbReference type="InterPro" id="IPR001322">
    <property type="entry name" value="Lamin_tail_dom"/>
</dbReference>
<dbReference type="Gene3D" id="3.60.10.10">
    <property type="entry name" value="Endonuclease/exonuclease/phosphatase"/>
    <property type="match status" value="1"/>
</dbReference>
<evidence type="ECO:0000256" key="2">
    <source>
        <dbReference type="SAM" id="SignalP"/>
    </source>
</evidence>
<keyword evidence="5" id="KW-1185">Reference proteome</keyword>
<dbReference type="RefSeq" id="WP_358138534.1">
    <property type="nucleotide sequence ID" value="NZ_JBFALK010000020.1"/>
</dbReference>
<evidence type="ECO:0000313" key="4">
    <source>
        <dbReference type="EMBL" id="MEV0973065.1"/>
    </source>
</evidence>
<comment type="caution">
    <text evidence="4">The sequence shown here is derived from an EMBL/GenBank/DDBJ whole genome shotgun (WGS) entry which is preliminary data.</text>
</comment>
<feature type="chain" id="PRO_5047262095" evidence="2">
    <location>
        <begin position="24"/>
        <end position="780"/>
    </location>
</feature>
<dbReference type="EMBL" id="JBFALK010000020">
    <property type="protein sequence ID" value="MEV0973065.1"/>
    <property type="molecule type" value="Genomic_DNA"/>
</dbReference>
<dbReference type="PANTHER" id="PTHR42834">
    <property type="entry name" value="ENDONUCLEASE/EXONUCLEASE/PHOSPHATASE FAMILY PROTEIN (AFU_ORTHOLOGUE AFUA_3G09210)"/>
    <property type="match status" value="1"/>
</dbReference>
<sequence>MPSVKRASAALLAAALVSVPASVAVLTAVPAAAASAAVVISQVYGGGGNVGATYRNDFIELYNASADPVDVDGWSVQYASAMGTSWQVTRLKGVIGPGRHYLVQEAAGTGGTVDLPDVNVFGTIPMAGANGKVALVSGAAELTCGADCDKAPGVVDFVGYGNANDFETKATPALSNTTAAVRGGADTDDNSADFTVAAPNPRGSGKAGPPPTTIHEIQGAGHVSLHEGRTVKDITGIVTAVGPKGFYFQEPDDEADADPATSEGIYVFTDDKPAGVAVGDAVRVGGTVTEYRSSGSQLSLTELNAPTVTVVGHGNPLPSTVLIGPGGKVAPDLARTDEPGDVEAASAFDPTANALDFYEALEGMLVRVADSEVVGPTNSFNEITVLPGGQGGLRSPRGGVLYGGYADQNGKRIILDDDLAPMPVANVGDRVPGAVDGVMSSGFGNYRIQALRTPAVTSGGITPEVTRADRNGELSIATYNVENLDPSDPDEKFARLAKGIVTNLSSPDIVAVEEIQDNSGGTNDGVVAADQTYGKLIAAIAAAGGPTYDYRQIDPVDGTNGGEKGGNIRVGFLFNEGKGLKFNDRGAGDATTATGVRRHGNRAELTLSPGLIDPANAAFAGSRKPLAGEFTYRGKRIIVIANHFASKGEDQPLMGRYQPPARLSEVQRHAQATAVRGFVDEIKKIDRDAGVVVLGDLNDFEFSTTTDILVGADGWLVDLPRTLAPAERYTYVYQGNSQAIDHILVSRSLSARVDYDIVHVNAEFADQASDHDPQVVRIRH</sequence>
<dbReference type="SUPFAM" id="SSF74853">
    <property type="entry name" value="Lamin A/C globular tail domain"/>
    <property type="match status" value="1"/>
</dbReference>
<keyword evidence="2" id="KW-0732">Signal</keyword>
<feature type="domain" description="LTD" evidence="3">
    <location>
        <begin position="28"/>
        <end position="162"/>
    </location>
</feature>
<evidence type="ECO:0000256" key="1">
    <source>
        <dbReference type="SAM" id="MobiDB-lite"/>
    </source>
</evidence>
<dbReference type="InterPro" id="IPR036691">
    <property type="entry name" value="Endo/exonu/phosph_ase_sf"/>
</dbReference>
<feature type="region of interest" description="Disordered" evidence="1">
    <location>
        <begin position="180"/>
        <end position="213"/>
    </location>
</feature>